<dbReference type="CDD" id="cd01627">
    <property type="entry name" value="HAD_TPP"/>
    <property type="match status" value="1"/>
</dbReference>
<dbReference type="GO" id="GO:0005992">
    <property type="term" value="P:trehalose biosynthetic process"/>
    <property type="evidence" value="ECO:0007669"/>
    <property type="project" value="UniProtKB-UniPathway"/>
</dbReference>
<sequence>MSSSSILPPVNTTTAALEKSHTQPYRPPNTPPLNTTILSNAYKSAKRRLFLFDYDGTLTPIVRNPADARPTPSLLRDLDALCKDPANTVWIISGRDQNFLSTYFGNIHRLGLSAEHGSFMKMGNQWVDMLQDADMSWKDDALQIFEKYTSQTPGTVIEQKKSSITWHYRNAHHLEEAIRQVDQCRHELHRIPGVDILVGKMNVEVRSHLVNKGEVVMRIRSQVPADFILCAGDDRTDEDMFKTLRDDKRAFTVLVGPPTRETYAGSCVGSSEEVVALLSSMVPQSASM</sequence>
<comment type="function">
    <text evidence="3">Removes the phosphate from trehalose 6-phosphate to produce free trehalose.</text>
</comment>
<protein>
    <recommendedName>
        <fullName evidence="3">Trehalose 6-phosphate phosphatase</fullName>
        <ecNumber evidence="3">3.1.3.12</ecNumber>
    </recommendedName>
</protein>
<dbReference type="NCBIfam" id="TIGR00685">
    <property type="entry name" value="T6PP"/>
    <property type="match status" value="1"/>
</dbReference>
<dbReference type="AlphaFoldDB" id="A0A8H7EQY9"/>
<dbReference type="EC" id="3.1.3.12" evidence="3"/>
<dbReference type="EMBL" id="JABAYA010000054">
    <property type="protein sequence ID" value="KAF7727520.1"/>
    <property type="molecule type" value="Genomic_DNA"/>
</dbReference>
<proteinExistence type="inferred from homology"/>
<comment type="similarity">
    <text evidence="1">In the N-terminal section; belongs to the glycosyltransferase 20 family.</text>
</comment>
<dbReference type="InterPro" id="IPR003337">
    <property type="entry name" value="Trehalose_PPase"/>
</dbReference>
<organism evidence="4 6">
    <name type="scientific">Apophysomyces ossiformis</name>
    <dbReference type="NCBI Taxonomy" id="679940"/>
    <lineage>
        <taxon>Eukaryota</taxon>
        <taxon>Fungi</taxon>
        <taxon>Fungi incertae sedis</taxon>
        <taxon>Mucoromycota</taxon>
        <taxon>Mucoromycotina</taxon>
        <taxon>Mucoromycetes</taxon>
        <taxon>Mucorales</taxon>
        <taxon>Mucorineae</taxon>
        <taxon>Mucoraceae</taxon>
        <taxon>Apophysomyces</taxon>
    </lineage>
</organism>
<dbReference type="Pfam" id="PF02358">
    <property type="entry name" value="Trehalose_PPase"/>
    <property type="match status" value="1"/>
</dbReference>
<keyword evidence="6" id="KW-1185">Reference proteome</keyword>
<dbReference type="UniPathway" id="UPA00299"/>
<evidence type="ECO:0000313" key="6">
    <source>
        <dbReference type="Proteomes" id="UP000605846"/>
    </source>
</evidence>
<comment type="similarity">
    <text evidence="2">In the C-terminal section; belongs to the trehalose phosphatase family.</text>
</comment>
<gene>
    <name evidence="4" type="primary">TPS2_3</name>
    <name evidence="5" type="synonym">TPS2_4</name>
    <name evidence="4" type="ORF">EC973_007392</name>
    <name evidence="5" type="ORF">EC973_007437</name>
</gene>
<dbReference type="SUPFAM" id="SSF56784">
    <property type="entry name" value="HAD-like"/>
    <property type="match status" value="1"/>
</dbReference>
<evidence type="ECO:0000313" key="5">
    <source>
        <dbReference type="EMBL" id="KAF7727563.1"/>
    </source>
</evidence>
<comment type="cofactor">
    <cofactor evidence="3">
        <name>a divalent metal cation</name>
        <dbReference type="ChEBI" id="CHEBI:60240"/>
    </cofactor>
</comment>
<dbReference type="InterPro" id="IPR006379">
    <property type="entry name" value="HAD-SF_hydro_IIB"/>
</dbReference>
<dbReference type="PANTHER" id="PTHR10788">
    <property type="entry name" value="TREHALOSE-6-PHOSPHATE SYNTHASE"/>
    <property type="match status" value="1"/>
</dbReference>
<dbReference type="InterPro" id="IPR023214">
    <property type="entry name" value="HAD_sf"/>
</dbReference>
<dbReference type="EMBL" id="JABAYA010000054">
    <property type="protein sequence ID" value="KAF7727563.1"/>
    <property type="molecule type" value="Genomic_DNA"/>
</dbReference>
<accession>A0A8H7EQY9</accession>
<evidence type="ECO:0000256" key="2">
    <source>
        <dbReference type="ARBA" id="ARBA00006330"/>
    </source>
</evidence>
<keyword evidence="3" id="KW-0378">Hydrolase</keyword>
<comment type="similarity">
    <text evidence="3">Belongs to the trehalose phosphatase family.</text>
</comment>
<evidence type="ECO:0000313" key="4">
    <source>
        <dbReference type="EMBL" id="KAF7727520.1"/>
    </source>
</evidence>
<evidence type="ECO:0000256" key="1">
    <source>
        <dbReference type="ARBA" id="ARBA00005409"/>
    </source>
</evidence>
<dbReference type="GO" id="GO:0005946">
    <property type="term" value="C:alpha,alpha-trehalose-phosphate synthase complex (UDP-forming)"/>
    <property type="evidence" value="ECO:0007669"/>
    <property type="project" value="TreeGrafter"/>
</dbReference>
<dbReference type="Proteomes" id="UP000605846">
    <property type="component" value="Unassembled WGS sequence"/>
</dbReference>
<dbReference type="Gene3D" id="3.30.70.1020">
    <property type="entry name" value="Trehalose-6-phosphate phosphatase related protein, domain 2"/>
    <property type="match status" value="1"/>
</dbReference>
<dbReference type="OrthoDB" id="755951at2759"/>
<dbReference type="GO" id="GO:0005829">
    <property type="term" value="C:cytosol"/>
    <property type="evidence" value="ECO:0007669"/>
    <property type="project" value="TreeGrafter"/>
</dbReference>
<dbReference type="GO" id="GO:0003825">
    <property type="term" value="F:alpha,alpha-trehalose-phosphate synthase (UDP-forming) activity"/>
    <property type="evidence" value="ECO:0007669"/>
    <property type="project" value="TreeGrafter"/>
</dbReference>
<reference evidence="4" key="1">
    <citation type="submission" date="2020-01" db="EMBL/GenBank/DDBJ databases">
        <title>Genome Sequencing of Three Apophysomyces-Like Fungal Strains Confirms a Novel Fungal Genus in the Mucoromycota with divergent Burkholderia-like Endosymbiotic Bacteria.</title>
        <authorList>
            <person name="Stajich J.E."/>
            <person name="Macias A.M."/>
            <person name="Carter-House D."/>
            <person name="Lovett B."/>
            <person name="Kasson L.R."/>
            <person name="Berry K."/>
            <person name="Grigoriev I."/>
            <person name="Chang Y."/>
            <person name="Spatafora J."/>
            <person name="Kasson M.T."/>
        </authorList>
    </citation>
    <scope>NUCLEOTIDE SEQUENCE</scope>
    <source>
        <strain evidence="4">NRRL A-21654</strain>
    </source>
</reference>
<dbReference type="InterPro" id="IPR001830">
    <property type="entry name" value="Glyco_trans_20"/>
</dbReference>
<dbReference type="Gene3D" id="3.40.50.1000">
    <property type="entry name" value="HAD superfamily/HAD-like"/>
    <property type="match status" value="1"/>
</dbReference>
<dbReference type="InterPro" id="IPR036412">
    <property type="entry name" value="HAD-like_sf"/>
</dbReference>
<dbReference type="PANTHER" id="PTHR10788:SF123">
    <property type="entry name" value="TREHALOSE-PHOSPHATASE"/>
    <property type="match status" value="1"/>
</dbReference>
<comment type="caution">
    <text evidence="4">The sequence shown here is derived from an EMBL/GenBank/DDBJ whole genome shotgun (WGS) entry which is preliminary data.</text>
</comment>
<comment type="pathway">
    <text evidence="3">Glycan biosynthesis; trehalose biosynthesis.</text>
</comment>
<dbReference type="NCBIfam" id="TIGR01484">
    <property type="entry name" value="HAD-SF-IIB"/>
    <property type="match status" value="1"/>
</dbReference>
<name>A0A8H7EQY9_9FUNG</name>
<comment type="catalytic activity">
    <reaction evidence="3">
        <text>alpha,alpha-trehalose 6-phosphate + H2O = alpha,alpha-trehalose + phosphate</text>
        <dbReference type="Rhea" id="RHEA:23420"/>
        <dbReference type="ChEBI" id="CHEBI:15377"/>
        <dbReference type="ChEBI" id="CHEBI:16551"/>
        <dbReference type="ChEBI" id="CHEBI:43474"/>
        <dbReference type="ChEBI" id="CHEBI:58429"/>
        <dbReference type="EC" id="3.1.3.12"/>
    </reaction>
</comment>
<evidence type="ECO:0000256" key="3">
    <source>
        <dbReference type="RuleBase" id="RU361117"/>
    </source>
</evidence>
<dbReference type="GO" id="GO:0004805">
    <property type="term" value="F:trehalose-phosphatase activity"/>
    <property type="evidence" value="ECO:0007669"/>
    <property type="project" value="UniProtKB-EC"/>
</dbReference>